<dbReference type="OrthoDB" id="9809023at2"/>
<dbReference type="Gene3D" id="3.30.70.1120">
    <property type="entry name" value="TT1725-like"/>
    <property type="match status" value="1"/>
</dbReference>
<protein>
    <recommendedName>
        <fullName evidence="3">YlxP-like protein</fullName>
    </recommendedName>
</protein>
<dbReference type="EMBL" id="FWWZ01000001">
    <property type="protein sequence ID" value="SMC09543.1"/>
    <property type="molecule type" value="Genomic_DNA"/>
</dbReference>
<proteinExistence type="predicted"/>
<dbReference type="InterPro" id="IPR007546">
    <property type="entry name" value="DUF503"/>
</dbReference>
<gene>
    <name evidence="1" type="ORF">SAMN05660197_1360</name>
</gene>
<keyword evidence="2" id="KW-1185">Reference proteome</keyword>
<evidence type="ECO:0000313" key="1">
    <source>
        <dbReference type="EMBL" id="SMC09543.1"/>
    </source>
</evidence>
<reference evidence="2" key="1">
    <citation type="submission" date="2017-04" db="EMBL/GenBank/DDBJ databases">
        <authorList>
            <person name="Varghese N."/>
            <person name="Submissions S."/>
        </authorList>
    </citation>
    <scope>NUCLEOTIDE SEQUENCE [LARGE SCALE GENOMIC DNA]</scope>
    <source>
        <strain evidence="2">DSM 16512</strain>
    </source>
</reference>
<evidence type="ECO:0008006" key="3">
    <source>
        <dbReference type="Google" id="ProtNLM"/>
    </source>
</evidence>
<organism evidence="1 2">
    <name type="scientific">Nitratiruptor tergarcus DSM 16512</name>
    <dbReference type="NCBI Taxonomy" id="1069081"/>
    <lineage>
        <taxon>Bacteria</taxon>
        <taxon>Pseudomonadati</taxon>
        <taxon>Campylobacterota</taxon>
        <taxon>Epsilonproteobacteria</taxon>
        <taxon>Nautiliales</taxon>
        <taxon>Nitratiruptoraceae</taxon>
        <taxon>Nitratiruptor</taxon>
    </lineage>
</organism>
<dbReference type="Pfam" id="PF04456">
    <property type="entry name" value="DUF503"/>
    <property type="match status" value="1"/>
</dbReference>
<accession>A0A1W1WUZ1</accession>
<evidence type="ECO:0000313" key="2">
    <source>
        <dbReference type="Proteomes" id="UP000192602"/>
    </source>
</evidence>
<dbReference type="STRING" id="1069081.SAMN05660197_1360"/>
<dbReference type="SUPFAM" id="SSF103007">
    <property type="entry name" value="Hypothetical protein TT1725"/>
    <property type="match status" value="1"/>
</dbReference>
<name>A0A1W1WUZ1_9BACT</name>
<dbReference type="InterPro" id="IPR036746">
    <property type="entry name" value="TT1725-like_sf"/>
</dbReference>
<dbReference type="AlphaFoldDB" id="A0A1W1WUZ1"/>
<dbReference type="Proteomes" id="UP000192602">
    <property type="component" value="Unassembled WGS sequence"/>
</dbReference>
<dbReference type="RefSeq" id="WP_084275765.1">
    <property type="nucleotide sequence ID" value="NZ_AP026671.1"/>
</dbReference>
<sequence>MLIVHLLITLDLPYITSLKGRRKILNSLKEKLKHQNMAVTDVSGEYAKEASLALLFFAKNENEAHKKIEKVRNLLDNYMSDIEYTISYEIL</sequence>